<organism evidence="11 12">
    <name type="scientific">Bacillus rhizoplanae</name>
    <dbReference type="NCBI Taxonomy" id="2880966"/>
    <lineage>
        <taxon>Bacteria</taxon>
        <taxon>Bacillati</taxon>
        <taxon>Bacillota</taxon>
        <taxon>Bacilli</taxon>
        <taxon>Bacillales</taxon>
        <taxon>Bacillaceae</taxon>
        <taxon>Bacillus</taxon>
    </lineage>
</organism>
<evidence type="ECO:0000313" key="12">
    <source>
        <dbReference type="Proteomes" id="UP000789423"/>
    </source>
</evidence>
<evidence type="ECO:0000256" key="1">
    <source>
        <dbReference type="ARBA" id="ARBA00004635"/>
    </source>
</evidence>
<dbReference type="Gene3D" id="3.30.300.210">
    <property type="entry name" value="Nutrient germinant receptor protein C, domain 3"/>
    <property type="match status" value="1"/>
</dbReference>
<evidence type="ECO:0000256" key="8">
    <source>
        <dbReference type="SAM" id="SignalP"/>
    </source>
</evidence>
<evidence type="ECO:0000256" key="3">
    <source>
        <dbReference type="ARBA" id="ARBA00022544"/>
    </source>
</evidence>
<feature type="domain" description="Spore germination GerAC-like C-terminal" evidence="9">
    <location>
        <begin position="208"/>
        <end position="365"/>
    </location>
</feature>
<dbReference type="PANTHER" id="PTHR35789">
    <property type="entry name" value="SPORE GERMINATION PROTEIN B3"/>
    <property type="match status" value="1"/>
</dbReference>
<dbReference type="InterPro" id="IPR046953">
    <property type="entry name" value="Spore_GerAC-like_C"/>
</dbReference>
<dbReference type="NCBIfam" id="TIGR02887">
    <property type="entry name" value="spore_ger_x_C"/>
    <property type="match status" value="1"/>
</dbReference>
<evidence type="ECO:0008006" key="13">
    <source>
        <dbReference type="Google" id="ProtNLM"/>
    </source>
</evidence>
<keyword evidence="6" id="KW-0564">Palmitate</keyword>
<evidence type="ECO:0000256" key="2">
    <source>
        <dbReference type="ARBA" id="ARBA00007886"/>
    </source>
</evidence>
<feature type="chain" id="PRO_5046689498" description="Ger(X)C family spore germination protein" evidence="8">
    <location>
        <begin position="22"/>
        <end position="368"/>
    </location>
</feature>
<comment type="subcellular location">
    <subcellularLocation>
        <location evidence="1">Membrane</location>
        <topology evidence="1">Lipid-anchor</topology>
    </subcellularLocation>
</comment>
<accession>A0ABM8Y6C9</accession>
<dbReference type="PANTHER" id="PTHR35789:SF1">
    <property type="entry name" value="SPORE GERMINATION PROTEIN B3"/>
    <property type="match status" value="1"/>
</dbReference>
<keyword evidence="4 8" id="KW-0732">Signal</keyword>
<proteinExistence type="inferred from homology"/>
<feature type="signal peptide" evidence="8">
    <location>
        <begin position="1"/>
        <end position="21"/>
    </location>
</feature>
<comment type="caution">
    <text evidence="11">The sequence shown here is derived from an EMBL/GenBank/DDBJ whole genome shotgun (WGS) entry which is preliminary data.</text>
</comment>
<dbReference type="RefSeq" id="WP_230573593.1">
    <property type="nucleotide sequence ID" value="NZ_CAKJTI010000002.1"/>
</dbReference>
<feature type="domain" description="Spore germination protein N-terminal" evidence="10">
    <location>
        <begin position="26"/>
        <end position="197"/>
    </location>
</feature>
<dbReference type="InterPro" id="IPR008844">
    <property type="entry name" value="Spore_GerAC-like"/>
</dbReference>
<keyword evidence="12" id="KW-1185">Reference proteome</keyword>
<keyword evidence="5" id="KW-0472">Membrane</keyword>
<keyword evidence="7" id="KW-0449">Lipoprotein</keyword>
<dbReference type="EMBL" id="CAKJTI010000002">
    <property type="protein sequence ID" value="CAG9611276.1"/>
    <property type="molecule type" value="Genomic_DNA"/>
</dbReference>
<evidence type="ECO:0000256" key="5">
    <source>
        <dbReference type="ARBA" id="ARBA00023136"/>
    </source>
</evidence>
<comment type="similarity">
    <text evidence="2">Belongs to the GerABKC lipoprotein family.</text>
</comment>
<dbReference type="Pfam" id="PF25198">
    <property type="entry name" value="Spore_GerAC_N"/>
    <property type="match status" value="1"/>
</dbReference>
<evidence type="ECO:0000256" key="6">
    <source>
        <dbReference type="ARBA" id="ARBA00023139"/>
    </source>
</evidence>
<keyword evidence="3" id="KW-0309">Germination</keyword>
<evidence type="ECO:0000256" key="4">
    <source>
        <dbReference type="ARBA" id="ARBA00022729"/>
    </source>
</evidence>
<gene>
    <name evidence="11" type="ORF">BACCIP111899_00448</name>
</gene>
<protein>
    <recommendedName>
        <fullName evidence="13">Ger(X)C family spore germination protein</fullName>
    </recommendedName>
</protein>
<dbReference type="PROSITE" id="PS51257">
    <property type="entry name" value="PROKAR_LIPOPROTEIN"/>
    <property type="match status" value="1"/>
</dbReference>
<evidence type="ECO:0000313" key="11">
    <source>
        <dbReference type="EMBL" id="CAG9611276.1"/>
    </source>
</evidence>
<reference evidence="11 12" key="1">
    <citation type="submission" date="2021-10" db="EMBL/GenBank/DDBJ databases">
        <authorList>
            <person name="Criscuolo A."/>
        </authorList>
    </citation>
    <scope>NUCLEOTIDE SEQUENCE [LARGE SCALE GENOMIC DNA]</scope>
    <source>
        <strain evidence="12">CIP 111899</strain>
    </source>
</reference>
<dbReference type="Pfam" id="PF05504">
    <property type="entry name" value="Spore_GerAC"/>
    <property type="match status" value="1"/>
</dbReference>
<evidence type="ECO:0000259" key="9">
    <source>
        <dbReference type="Pfam" id="PF05504"/>
    </source>
</evidence>
<sequence length="368" mass="41788">MENIKKQVIFLFSLCLFFTTACVPKNIVDDLSLIQGAVFDVASDTGSKKERVKVTYVCPIQRKGNKVQVVQGYGNTVKQIKVTTSLESGQPLVSGQMRVNLFTEKLAKKGLSSILDTLIRDVTIGNLLYIGVLEGGGNGEGEKLLSGKYNTSANVAIYIKKMLEHNMKTGVLPKDNLHLQAARYYREGQDTYMPMLKKKKNSIKITSMALFKQDKYVGKVEEKDMFLFKSLLEKSEMDSHEFKTRLGYTIINNIRSSPSYRVYVSNGKPSFFIHVKMTTRLQEVSKHANLENKKIVETIRKDIEKSLNKDGVKLIKKFQSLGTDPLALGARFKQHYRPFQLKEWKKMYKDVPVKVKYEVDITNSGVIE</sequence>
<dbReference type="InterPro" id="IPR057336">
    <property type="entry name" value="GerAC_N"/>
</dbReference>
<name>A0ABM8Y6C9_9BACI</name>
<dbReference type="InterPro" id="IPR038501">
    <property type="entry name" value="Spore_GerAC_C_sf"/>
</dbReference>
<evidence type="ECO:0000259" key="10">
    <source>
        <dbReference type="Pfam" id="PF25198"/>
    </source>
</evidence>
<evidence type="ECO:0000256" key="7">
    <source>
        <dbReference type="ARBA" id="ARBA00023288"/>
    </source>
</evidence>
<dbReference type="Proteomes" id="UP000789423">
    <property type="component" value="Unassembled WGS sequence"/>
</dbReference>